<dbReference type="Pfam" id="PF02547">
    <property type="entry name" value="Queuosine_synth"/>
    <property type="match status" value="1"/>
</dbReference>
<evidence type="ECO:0000313" key="8">
    <source>
        <dbReference type="Proteomes" id="UP001501176"/>
    </source>
</evidence>
<comment type="similarity">
    <text evidence="5">Belongs to the QueA family.</text>
</comment>
<comment type="pathway">
    <text evidence="5">tRNA modification; tRNA-queuosine biosynthesis.</text>
</comment>
<dbReference type="Proteomes" id="UP001501176">
    <property type="component" value="Unassembled WGS sequence"/>
</dbReference>
<keyword evidence="1 5" id="KW-0963">Cytoplasm</keyword>
<dbReference type="Gene3D" id="3.40.1780.10">
    <property type="entry name" value="QueA-like"/>
    <property type="match status" value="1"/>
</dbReference>
<accession>A0ABP3CWY1</accession>
<evidence type="ECO:0000256" key="1">
    <source>
        <dbReference type="ARBA" id="ARBA00022490"/>
    </source>
</evidence>
<dbReference type="HAMAP" id="MF_00113">
    <property type="entry name" value="QueA"/>
    <property type="match status" value="1"/>
</dbReference>
<dbReference type="EMBL" id="BAAAFN010000004">
    <property type="protein sequence ID" value="GAA0217468.1"/>
    <property type="molecule type" value="Genomic_DNA"/>
</dbReference>
<dbReference type="PANTHER" id="PTHR30307:SF0">
    <property type="entry name" value="S-ADENOSYLMETHIONINE:TRNA RIBOSYLTRANSFERASE-ISOMERASE"/>
    <property type="match status" value="1"/>
</dbReference>
<dbReference type="PANTHER" id="PTHR30307">
    <property type="entry name" value="S-ADENOSYLMETHIONINE:TRNA RIBOSYLTRANSFERASE-ISOMERASE"/>
    <property type="match status" value="1"/>
</dbReference>
<evidence type="ECO:0000256" key="3">
    <source>
        <dbReference type="ARBA" id="ARBA00022691"/>
    </source>
</evidence>
<sequence length="391" mass="42938">MARPGRTRTHRTKIPPVSIPDPFLPRTPLPAPGLPVTESLDISQFDYELPPELIAQHPAERRDASRLLHLDGTGALHDRQFIDLPGLLRAGDLLVFNDTRVIKARLRGRKDSGGQVEVLVERITEPRRALAHVRASKSPRPGTRLVLAGGAFEAEVLGRQDELFELAFPAPVLELLEQHGSVPLPPYIAHSADAEDETRYQTIYADKPGAVAAPTAGLHFDQAMLDRLQAKGVERAFVTLHVGAGTFQPVRVARISEHVMHAERYVVPAETLRRIRETRARGGRVVAVGTTSVRSLEAAAHDGDGEHTCEGDTRLFITPGYRFSNVDALITNFHLPQSTLLMLVSALAGMDPIRRAYAHAVQSRYRFFSYGDAMFIEAAQGLAPADQPQTP</sequence>
<keyword evidence="3 5" id="KW-0949">S-adenosyl-L-methionine</keyword>
<evidence type="ECO:0000256" key="6">
    <source>
        <dbReference type="SAM" id="MobiDB-lite"/>
    </source>
</evidence>
<evidence type="ECO:0000256" key="4">
    <source>
        <dbReference type="ARBA" id="ARBA00022785"/>
    </source>
</evidence>
<dbReference type="InterPro" id="IPR003699">
    <property type="entry name" value="QueA"/>
</dbReference>
<dbReference type="InterPro" id="IPR042119">
    <property type="entry name" value="QueA_dom2"/>
</dbReference>
<comment type="subunit">
    <text evidence="5">Monomer.</text>
</comment>
<feature type="compositionally biased region" description="Basic residues" evidence="6">
    <location>
        <begin position="1"/>
        <end position="13"/>
    </location>
</feature>
<keyword evidence="4 5" id="KW-0671">Queuosine biosynthesis</keyword>
<organism evidence="7 8">
    <name type="scientific">Castellaniella daejeonensis</name>
    <dbReference type="NCBI Taxonomy" id="659013"/>
    <lineage>
        <taxon>Bacteria</taxon>
        <taxon>Pseudomonadati</taxon>
        <taxon>Pseudomonadota</taxon>
        <taxon>Betaproteobacteria</taxon>
        <taxon>Burkholderiales</taxon>
        <taxon>Alcaligenaceae</taxon>
        <taxon>Castellaniella</taxon>
    </lineage>
</organism>
<evidence type="ECO:0000313" key="7">
    <source>
        <dbReference type="EMBL" id="GAA0217468.1"/>
    </source>
</evidence>
<name>A0ABP3CWY1_9BURK</name>
<keyword evidence="8" id="KW-1185">Reference proteome</keyword>
<comment type="caution">
    <text evidence="7">The sequence shown here is derived from an EMBL/GenBank/DDBJ whole genome shotgun (WGS) entry which is preliminary data.</text>
</comment>
<dbReference type="InterPro" id="IPR036100">
    <property type="entry name" value="QueA_sf"/>
</dbReference>
<proteinExistence type="inferred from homology"/>
<gene>
    <name evidence="5 7" type="primary">queA</name>
    <name evidence="7" type="ORF">GCM10009125_03070</name>
</gene>
<dbReference type="NCBIfam" id="TIGR00113">
    <property type="entry name" value="queA"/>
    <property type="match status" value="1"/>
</dbReference>
<keyword evidence="2 5" id="KW-0808">Transferase</keyword>
<protein>
    <recommendedName>
        <fullName evidence="5">S-adenosylmethionine:tRNA ribosyltransferase-isomerase</fullName>
        <ecNumber evidence="5">2.4.99.17</ecNumber>
    </recommendedName>
    <alternativeName>
        <fullName evidence="5">Queuosine biosynthesis protein QueA</fullName>
    </alternativeName>
</protein>
<dbReference type="Gene3D" id="2.40.10.240">
    <property type="entry name" value="QueA-like"/>
    <property type="match status" value="1"/>
</dbReference>
<dbReference type="NCBIfam" id="NF001140">
    <property type="entry name" value="PRK00147.1"/>
    <property type="match status" value="1"/>
</dbReference>
<feature type="region of interest" description="Disordered" evidence="6">
    <location>
        <begin position="1"/>
        <end position="25"/>
    </location>
</feature>
<evidence type="ECO:0000256" key="2">
    <source>
        <dbReference type="ARBA" id="ARBA00022679"/>
    </source>
</evidence>
<evidence type="ECO:0000256" key="5">
    <source>
        <dbReference type="HAMAP-Rule" id="MF_00113"/>
    </source>
</evidence>
<reference evidence="8" key="1">
    <citation type="journal article" date="2019" name="Int. J. Syst. Evol. Microbiol.">
        <title>The Global Catalogue of Microorganisms (GCM) 10K type strain sequencing project: providing services to taxonomists for standard genome sequencing and annotation.</title>
        <authorList>
            <consortium name="The Broad Institute Genomics Platform"/>
            <consortium name="The Broad Institute Genome Sequencing Center for Infectious Disease"/>
            <person name="Wu L."/>
            <person name="Ma J."/>
        </authorList>
    </citation>
    <scope>NUCLEOTIDE SEQUENCE [LARGE SCALE GENOMIC DNA]</scope>
    <source>
        <strain evidence="8">JCM 16240</strain>
    </source>
</reference>
<comment type="function">
    <text evidence="5">Transfers and isomerizes the ribose moiety from AdoMet to the 7-aminomethyl group of 7-deazaguanine (preQ1-tRNA) to give epoxyqueuosine (oQ-tRNA).</text>
</comment>
<comment type="subcellular location">
    <subcellularLocation>
        <location evidence="5">Cytoplasm</location>
    </subcellularLocation>
</comment>
<dbReference type="SUPFAM" id="SSF111337">
    <property type="entry name" value="QueA-like"/>
    <property type="match status" value="1"/>
</dbReference>
<comment type="catalytic activity">
    <reaction evidence="5">
        <text>7-aminomethyl-7-carbaguanosine(34) in tRNA + S-adenosyl-L-methionine = epoxyqueuosine(34) in tRNA + adenine + L-methionine + 2 H(+)</text>
        <dbReference type="Rhea" id="RHEA:32155"/>
        <dbReference type="Rhea" id="RHEA-COMP:10342"/>
        <dbReference type="Rhea" id="RHEA-COMP:18582"/>
        <dbReference type="ChEBI" id="CHEBI:15378"/>
        <dbReference type="ChEBI" id="CHEBI:16708"/>
        <dbReference type="ChEBI" id="CHEBI:57844"/>
        <dbReference type="ChEBI" id="CHEBI:59789"/>
        <dbReference type="ChEBI" id="CHEBI:82833"/>
        <dbReference type="ChEBI" id="CHEBI:194443"/>
        <dbReference type="EC" id="2.4.99.17"/>
    </reaction>
</comment>
<dbReference type="EC" id="2.4.99.17" evidence="5"/>
<dbReference type="InterPro" id="IPR042118">
    <property type="entry name" value="QueA_dom1"/>
</dbReference>